<keyword evidence="9" id="KW-0472">Membrane</keyword>
<dbReference type="InterPro" id="IPR050482">
    <property type="entry name" value="Sensor_HK_TwoCompSys"/>
</dbReference>
<dbReference type="SUPFAM" id="SSF55781">
    <property type="entry name" value="GAF domain-like"/>
    <property type="match status" value="2"/>
</dbReference>
<dbReference type="Pfam" id="PF02518">
    <property type="entry name" value="HATPase_c"/>
    <property type="match status" value="1"/>
</dbReference>
<evidence type="ECO:0000256" key="6">
    <source>
        <dbReference type="ARBA" id="ARBA00022777"/>
    </source>
</evidence>
<evidence type="ECO:0000313" key="11">
    <source>
        <dbReference type="EMBL" id="HGS86467.1"/>
    </source>
</evidence>
<dbReference type="Gene3D" id="3.30.565.10">
    <property type="entry name" value="Histidine kinase-like ATPase, C-terminal domain"/>
    <property type="match status" value="1"/>
</dbReference>
<dbReference type="CDD" id="cd16917">
    <property type="entry name" value="HATPase_UhpB-NarQ-NarX-like"/>
    <property type="match status" value="1"/>
</dbReference>
<feature type="transmembrane region" description="Helical" evidence="9">
    <location>
        <begin position="7"/>
        <end position="25"/>
    </location>
</feature>
<feature type="domain" description="Histidine kinase" evidence="10">
    <location>
        <begin position="507"/>
        <end position="597"/>
    </location>
</feature>
<evidence type="ECO:0000256" key="9">
    <source>
        <dbReference type="SAM" id="Phobius"/>
    </source>
</evidence>
<keyword evidence="5" id="KW-0547">Nucleotide-binding</keyword>
<keyword evidence="7" id="KW-0067">ATP-binding</keyword>
<dbReference type="Pfam" id="PF07730">
    <property type="entry name" value="HisKA_3"/>
    <property type="match status" value="1"/>
</dbReference>
<dbReference type="SMART" id="SM00387">
    <property type="entry name" value="HATPase_c"/>
    <property type="match status" value="1"/>
</dbReference>
<proteinExistence type="predicted"/>
<keyword evidence="3" id="KW-0597">Phosphoprotein</keyword>
<dbReference type="GO" id="GO:0005524">
    <property type="term" value="F:ATP binding"/>
    <property type="evidence" value="ECO:0007669"/>
    <property type="project" value="UniProtKB-KW"/>
</dbReference>
<sequence>MNKRLKSVDLVVVIILIAGFIFVLGLELILKNQSSDWAFWIPAALLAGAISLLLADWWRRRKQQKILEFSLQDTRQAGNALQRRLHGMLRLNQIWLEAQTEKELIERSLSIISEMTGAVGVSFMPFDEWGQPLNALTHGAYPAPVLKAWAEHLSEPRVRNRCRVCQKLETTVGESCPLLEAPFDQSVRIYCLPLQREAQTLAMLNIYLPPTQQLDGEMHEFLTTLLREMLSALEVIRLKTQEQAALRQLHSPQEVQSPTENYAQNLLDRLCAVFGFSAARLEIKPSLPHFRGIQLIVGRDAWIKSQAADEIMRELLNNLHPSQCELQDISTSKEMNVLALPCCLPGNVPIGAILCVNHSGQPLPEESRKLLPIIASQLAMLVESERLQQEREYRIVLQERIRLAREIHDSLAQTLAYLKLTVAQMQTQLAHGELQRLEQMIHQSHQALADAYLETRQVIDSLRLSPGEDMNLWLEPLCREFEKNSGMRVERIISAELPKIEPEIQAQLLRIVQEALSNVRKHSQASQVRIEVRNWKGMLILEISDNGVGFSAEDVPEFSRHGLRGMRERAELIGADFQVISKPQAGTTIRVHLPLKQEEAPV</sequence>
<keyword evidence="4" id="KW-0808">Transferase</keyword>
<evidence type="ECO:0000256" key="1">
    <source>
        <dbReference type="ARBA" id="ARBA00000085"/>
    </source>
</evidence>
<evidence type="ECO:0000259" key="10">
    <source>
        <dbReference type="PROSITE" id="PS50109"/>
    </source>
</evidence>
<keyword evidence="8" id="KW-0902">Two-component regulatory system</keyword>
<keyword evidence="9" id="KW-1133">Transmembrane helix</keyword>
<dbReference type="GO" id="GO:0016020">
    <property type="term" value="C:membrane"/>
    <property type="evidence" value="ECO:0007669"/>
    <property type="project" value="InterPro"/>
</dbReference>
<accession>A0A7C4Q0F6</accession>
<evidence type="ECO:0000256" key="5">
    <source>
        <dbReference type="ARBA" id="ARBA00022741"/>
    </source>
</evidence>
<dbReference type="InterPro" id="IPR005467">
    <property type="entry name" value="His_kinase_dom"/>
</dbReference>
<dbReference type="GO" id="GO:0000155">
    <property type="term" value="F:phosphorelay sensor kinase activity"/>
    <property type="evidence" value="ECO:0007669"/>
    <property type="project" value="InterPro"/>
</dbReference>
<keyword evidence="9" id="KW-0812">Transmembrane</keyword>
<name>A0A7C4Q0F6_9CHLR</name>
<protein>
    <recommendedName>
        <fullName evidence="2">histidine kinase</fullName>
        <ecNumber evidence="2">2.7.13.3</ecNumber>
    </recommendedName>
</protein>
<dbReference type="Gene3D" id="1.20.5.1930">
    <property type="match status" value="1"/>
</dbReference>
<gene>
    <name evidence="11" type="ORF">ENT17_02500</name>
</gene>
<comment type="caution">
    <text evidence="11">The sequence shown here is derived from an EMBL/GenBank/DDBJ whole genome shotgun (WGS) entry which is preliminary data.</text>
</comment>
<dbReference type="EMBL" id="DSXR01000032">
    <property type="protein sequence ID" value="HGS86467.1"/>
    <property type="molecule type" value="Genomic_DNA"/>
</dbReference>
<organism evidence="11">
    <name type="scientific">Bellilinea caldifistulae</name>
    <dbReference type="NCBI Taxonomy" id="360411"/>
    <lineage>
        <taxon>Bacteria</taxon>
        <taxon>Bacillati</taxon>
        <taxon>Chloroflexota</taxon>
        <taxon>Anaerolineae</taxon>
        <taxon>Anaerolineales</taxon>
        <taxon>Anaerolineaceae</taxon>
        <taxon>Bellilinea</taxon>
    </lineage>
</organism>
<feature type="transmembrane region" description="Helical" evidence="9">
    <location>
        <begin position="37"/>
        <end position="58"/>
    </location>
</feature>
<comment type="catalytic activity">
    <reaction evidence="1">
        <text>ATP + protein L-histidine = ADP + protein N-phospho-L-histidine.</text>
        <dbReference type="EC" id="2.7.13.3"/>
    </reaction>
</comment>
<dbReference type="AlphaFoldDB" id="A0A7C4Q0F6"/>
<dbReference type="InterPro" id="IPR036890">
    <property type="entry name" value="HATPase_C_sf"/>
</dbReference>
<dbReference type="PROSITE" id="PS50109">
    <property type="entry name" value="HIS_KIN"/>
    <property type="match status" value="1"/>
</dbReference>
<dbReference type="InterPro" id="IPR003594">
    <property type="entry name" value="HATPase_dom"/>
</dbReference>
<dbReference type="Gene3D" id="3.30.450.40">
    <property type="match status" value="1"/>
</dbReference>
<keyword evidence="6 11" id="KW-0418">Kinase</keyword>
<dbReference type="GO" id="GO:0046983">
    <property type="term" value="F:protein dimerization activity"/>
    <property type="evidence" value="ECO:0007669"/>
    <property type="project" value="InterPro"/>
</dbReference>
<dbReference type="SUPFAM" id="SSF55874">
    <property type="entry name" value="ATPase domain of HSP90 chaperone/DNA topoisomerase II/histidine kinase"/>
    <property type="match status" value="1"/>
</dbReference>
<reference evidence="11" key="1">
    <citation type="journal article" date="2020" name="mSystems">
        <title>Genome- and Community-Level Interaction Insights into Carbon Utilization and Element Cycling Functions of Hydrothermarchaeota in Hydrothermal Sediment.</title>
        <authorList>
            <person name="Zhou Z."/>
            <person name="Liu Y."/>
            <person name="Xu W."/>
            <person name="Pan J."/>
            <person name="Luo Z.H."/>
            <person name="Li M."/>
        </authorList>
    </citation>
    <scope>NUCLEOTIDE SEQUENCE [LARGE SCALE GENOMIC DNA]</scope>
    <source>
        <strain evidence="11">SpSt-556</strain>
    </source>
</reference>
<dbReference type="PANTHER" id="PTHR24421:SF10">
    <property type="entry name" value="NITRATE_NITRITE SENSOR PROTEIN NARQ"/>
    <property type="match status" value="1"/>
</dbReference>
<evidence type="ECO:0000256" key="7">
    <source>
        <dbReference type="ARBA" id="ARBA00022840"/>
    </source>
</evidence>
<dbReference type="InterPro" id="IPR029016">
    <property type="entry name" value="GAF-like_dom_sf"/>
</dbReference>
<evidence type="ECO:0000256" key="8">
    <source>
        <dbReference type="ARBA" id="ARBA00023012"/>
    </source>
</evidence>
<dbReference type="EC" id="2.7.13.3" evidence="2"/>
<dbReference type="PANTHER" id="PTHR24421">
    <property type="entry name" value="NITRATE/NITRITE SENSOR PROTEIN NARX-RELATED"/>
    <property type="match status" value="1"/>
</dbReference>
<evidence type="ECO:0000256" key="4">
    <source>
        <dbReference type="ARBA" id="ARBA00022679"/>
    </source>
</evidence>
<dbReference type="InterPro" id="IPR011712">
    <property type="entry name" value="Sig_transdc_His_kin_sub3_dim/P"/>
</dbReference>
<evidence type="ECO:0000256" key="2">
    <source>
        <dbReference type="ARBA" id="ARBA00012438"/>
    </source>
</evidence>
<evidence type="ECO:0000256" key="3">
    <source>
        <dbReference type="ARBA" id="ARBA00022553"/>
    </source>
</evidence>